<dbReference type="InterPro" id="IPR011006">
    <property type="entry name" value="CheY-like_superfamily"/>
</dbReference>
<evidence type="ECO:0000313" key="3">
    <source>
        <dbReference type="EMBL" id="ELY50785.1"/>
    </source>
</evidence>
<keyword evidence="1" id="KW-0597">Phosphoprotein</keyword>
<accession>L9WMS0</accession>
<dbReference type="GO" id="GO:0000160">
    <property type="term" value="P:phosphorelay signal transduction system"/>
    <property type="evidence" value="ECO:0007669"/>
    <property type="project" value="InterPro"/>
</dbReference>
<dbReference type="PROSITE" id="PS50110">
    <property type="entry name" value="RESPONSE_REGULATORY"/>
    <property type="match status" value="1"/>
</dbReference>
<dbReference type="Gene3D" id="3.40.50.2300">
    <property type="match status" value="1"/>
</dbReference>
<evidence type="ECO:0000256" key="1">
    <source>
        <dbReference type="PROSITE-ProRule" id="PRU00169"/>
    </source>
</evidence>
<dbReference type="OrthoDB" id="2830at2157"/>
<comment type="caution">
    <text evidence="3">The sequence shown here is derived from an EMBL/GenBank/DDBJ whole genome shotgun (WGS) entry which is preliminary data.</text>
</comment>
<sequence>MTDDGTSERTASPEEVDILLVEDNPGDVRLLQEALAVTDIPHRLHVVTNGDEAIEFVYRRGEHADSPQPDLVLLDLNLPHTDGHEVLNELKTDPEHSRIPIIVLSSSNEEGDVRRAYAAGANAYLTKPIDPDELVERVELIETFWFSLAQLPE</sequence>
<keyword evidence="4" id="KW-1185">Reference proteome</keyword>
<evidence type="ECO:0000313" key="4">
    <source>
        <dbReference type="Proteomes" id="UP000011531"/>
    </source>
</evidence>
<organism evidence="3 4">
    <name type="scientific">Natronococcus jeotgali DSM 18795</name>
    <dbReference type="NCBI Taxonomy" id="1227498"/>
    <lineage>
        <taxon>Archaea</taxon>
        <taxon>Methanobacteriati</taxon>
        <taxon>Methanobacteriota</taxon>
        <taxon>Stenosarchaea group</taxon>
        <taxon>Halobacteria</taxon>
        <taxon>Halobacteriales</taxon>
        <taxon>Natrialbaceae</taxon>
        <taxon>Natronococcus</taxon>
    </lineage>
</organism>
<feature type="domain" description="Response regulatory" evidence="2">
    <location>
        <begin position="17"/>
        <end position="142"/>
    </location>
</feature>
<dbReference type="SMART" id="SM00448">
    <property type="entry name" value="REC"/>
    <property type="match status" value="1"/>
</dbReference>
<dbReference type="Proteomes" id="UP000011531">
    <property type="component" value="Unassembled WGS sequence"/>
</dbReference>
<dbReference type="STRING" id="1227498.C492_21447"/>
<dbReference type="InterPro" id="IPR001789">
    <property type="entry name" value="Sig_transdc_resp-reg_receiver"/>
</dbReference>
<dbReference type="SUPFAM" id="SSF52172">
    <property type="entry name" value="CheY-like"/>
    <property type="match status" value="1"/>
</dbReference>
<feature type="modified residue" description="4-aspartylphosphate" evidence="1">
    <location>
        <position position="75"/>
    </location>
</feature>
<dbReference type="RefSeq" id="WP_008427244.1">
    <property type="nucleotide sequence ID" value="NZ_AOIA01000166.1"/>
</dbReference>
<dbReference type="PANTHER" id="PTHR44520">
    <property type="entry name" value="RESPONSE REGULATOR RCP1-RELATED"/>
    <property type="match status" value="1"/>
</dbReference>
<reference evidence="3 4" key="1">
    <citation type="journal article" date="2014" name="PLoS Genet.">
        <title>Phylogenetically driven sequencing of extremely halophilic archaea reveals strategies for static and dynamic osmo-response.</title>
        <authorList>
            <person name="Becker E.A."/>
            <person name="Seitzer P.M."/>
            <person name="Tritt A."/>
            <person name="Larsen D."/>
            <person name="Krusor M."/>
            <person name="Yao A.I."/>
            <person name="Wu D."/>
            <person name="Madern D."/>
            <person name="Eisen J.A."/>
            <person name="Darling A.E."/>
            <person name="Facciotti M.T."/>
        </authorList>
    </citation>
    <scope>NUCLEOTIDE SEQUENCE [LARGE SCALE GENOMIC DNA]</scope>
    <source>
        <strain evidence="3 4">DSM 18795</strain>
    </source>
</reference>
<evidence type="ECO:0000259" key="2">
    <source>
        <dbReference type="PROSITE" id="PS50110"/>
    </source>
</evidence>
<dbReference type="EMBL" id="AOIA01000166">
    <property type="protein sequence ID" value="ELY50785.1"/>
    <property type="molecule type" value="Genomic_DNA"/>
</dbReference>
<dbReference type="InterPro" id="IPR052893">
    <property type="entry name" value="TCS_response_regulator"/>
</dbReference>
<name>L9WMS0_9EURY</name>
<dbReference type="AlphaFoldDB" id="L9WMS0"/>
<protein>
    <submittedName>
        <fullName evidence="3">Response regulator receiver protein</fullName>
    </submittedName>
</protein>
<gene>
    <name evidence="3" type="ORF">C492_21447</name>
</gene>
<dbReference type="Pfam" id="PF00072">
    <property type="entry name" value="Response_reg"/>
    <property type="match status" value="1"/>
</dbReference>
<proteinExistence type="predicted"/>
<dbReference type="CDD" id="cd17557">
    <property type="entry name" value="REC_Rcp-like"/>
    <property type="match status" value="1"/>
</dbReference>
<dbReference type="PANTHER" id="PTHR44520:SF2">
    <property type="entry name" value="RESPONSE REGULATOR RCP1"/>
    <property type="match status" value="1"/>
</dbReference>